<reference evidence="1 2" key="1">
    <citation type="submission" date="2018-11" db="EMBL/GenBank/DDBJ databases">
        <title>Genome assembly of Steccherinum ochraceum LE-BIN_3174, the white-rot fungus of the Steccherinaceae family (The Residual Polyporoid clade, Polyporales, Basidiomycota).</title>
        <authorList>
            <person name="Fedorova T.V."/>
            <person name="Glazunova O.A."/>
            <person name="Landesman E.O."/>
            <person name="Moiseenko K.V."/>
            <person name="Psurtseva N.V."/>
            <person name="Savinova O.S."/>
            <person name="Shakhova N.V."/>
            <person name="Tyazhelova T.V."/>
            <person name="Vasina D.V."/>
        </authorList>
    </citation>
    <scope>NUCLEOTIDE SEQUENCE [LARGE SCALE GENOMIC DNA]</scope>
    <source>
        <strain evidence="1 2">LE-BIN_3174</strain>
    </source>
</reference>
<accession>A0A4R0R977</accession>
<protein>
    <submittedName>
        <fullName evidence="1">Uncharacterized protein</fullName>
    </submittedName>
</protein>
<keyword evidence="2" id="KW-1185">Reference proteome</keyword>
<evidence type="ECO:0000313" key="2">
    <source>
        <dbReference type="Proteomes" id="UP000292702"/>
    </source>
</evidence>
<evidence type="ECO:0000313" key="1">
    <source>
        <dbReference type="EMBL" id="TCD63196.1"/>
    </source>
</evidence>
<organism evidence="1 2">
    <name type="scientific">Steccherinum ochraceum</name>
    <dbReference type="NCBI Taxonomy" id="92696"/>
    <lineage>
        <taxon>Eukaryota</taxon>
        <taxon>Fungi</taxon>
        <taxon>Dikarya</taxon>
        <taxon>Basidiomycota</taxon>
        <taxon>Agaricomycotina</taxon>
        <taxon>Agaricomycetes</taxon>
        <taxon>Polyporales</taxon>
        <taxon>Steccherinaceae</taxon>
        <taxon>Steccherinum</taxon>
    </lineage>
</organism>
<proteinExistence type="predicted"/>
<name>A0A4R0R977_9APHY</name>
<dbReference type="Proteomes" id="UP000292702">
    <property type="component" value="Unassembled WGS sequence"/>
</dbReference>
<comment type="caution">
    <text evidence="1">The sequence shown here is derived from an EMBL/GenBank/DDBJ whole genome shotgun (WGS) entry which is preliminary data.</text>
</comment>
<dbReference type="AlphaFoldDB" id="A0A4R0R977"/>
<dbReference type="OrthoDB" id="2570975at2759"/>
<dbReference type="EMBL" id="RWJN01000316">
    <property type="protein sequence ID" value="TCD63196.1"/>
    <property type="molecule type" value="Genomic_DNA"/>
</dbReference>
<sequence length="351" mass="39054">MVQTHRAPLGRKPSNFVVPRARKASLVAGRKISQSLAHHSTSRIRTRTAGLSRSNYIQSLLPTPPSTPPTAPVQLQVFQAPVRVNAPVPNGVTAAQLAQRMLHEQPRILCPPDDKFGVIHRESLTWIDPELDDMPLAFIRQSLEVEDCGPMMQRVCMGIRSKLPQSSVPETIEVQATNIESQMPTHMLAVFPHPSVRAPAVTIYPIHDIIFAAYCARWPRLPQSDPLPPVEVGEKFDLPVASINLPYPKAFPLLAHYLYTREEKIVMKNLLPLIPVAALRGLTAEQRNATEFGAVLARLYSMEALVAKAQQVIGFYHNLLALEILDGRLWQELCASWNITRHALMAKLATP</sequence>
<gene>
    <name evidence="1" type="ORF">EIP91_005863</name>
</gene>